<sequence length="390" mass="45750">MTAAEREGRYIIALLRSFLTDADLTDEGEHDWKELYRQTCRHQMVALVYDALQKNGVVLPGEVEKKFQEKYWKAVSKDTVFGHEYACIEKAYLEQGVHMMPLKGCLLKQYYPETFYRSMSDMDILVRQEDRPVVKECMEKMGYETEVYGKDCHDVYMKPPVTNIEIHHVLFEKSYEAYCAFFQKAIDKVREEGTSVAVMSKEDTYLYLLAHMTKHFRNGGAGIRQILDVWLYWQKEAEYLDKTYLQKSLGELALENFHHMTRKLGEYWMNPPEKPVEQLEELTDFIIHNGIYGTQENSIANKIMKENGLKNLKKSKRSAIMAIFFPSWENLCTAYPILKKWPFLLPAVQVKRACKFIFFHSGKEYIRNVSELKEEKAEALKKSMDELGIH</sequence>
<accession>A0ABT2RNT1</accession>
<dbReference type="Proteomes" id="UP001652431">
    <property type="component" value="Unassembled WGS sequence"/>
</dbReference>
<dbReference type="InterPro" id="IPR039498">
    <property type="entry name" value="NTP_transf_5"/>
</dbReference>
<reference evidence="1 2" key="1">
    <citation type="journal article" date="2021" name="ISME Commun">
        <title>Automated analysis of genomic sequences facilitates high-throughput and comprehensive description of bacteria.</title>
        <authorList>
            <person name="Hitch T.C.A."/>
        </authorList>
    </citation>
    <scope>NUCLEOTIDE SEQUENCE [LARGE SCALE GENOMIC DNA]</scope>
    <source>
        <strain evidence="1 2">Sanger_03</strain>
    </source>
</reference>
<name>A0ABT2RNT1_9FIRM</name>
<organism evidence="1 2">
    <name type="scientific">Dorea acetigenes</name>
    <dbReference type="NCBI Taxonomy" id="2981787"/>
    <lineage>
        <taxon>Bacteria</taxon>
        <taxon>Bacillati</taxon>
        <taxon>Bacillota</taxon>
        <taxon>Clostridia</taxon>
        <taxon>Lachnospirales</taxon>
        <taxon>Lachnospiraceae</taxon>
        <taxon>Dorea</taxon>
    </lineage>
</organism>
<proteinExistence type="predicted"/>
<keyword evidence="2" id="KW-1185">Reference proteome</keyword>
<protein>
    <submittedName>
        <fullName evidence="1">Nucleotidyltransferase family protein</fullName>
    </submittedName>
</protein>
<evidence type="ECO:0000313" key="1">
    <source>
        <dbReference type="EMBL" id="MCU6687070.1"/>
    </source>
</evidence>
<gene>
    <name evidence="1" type="ORF">OCV99_11015</name>
</gene>
<dbReference type="EMBL" id="JAOQJU010000013">
    <property type="protein sequence ID" value="MCU6687070.1"/>
    <property type="molecule type" value="Genomic_DNA"/>
</dbReference>
<evidence type="ECO:0000313" key="2">
    <source>
        <dbReference type="Proteomes" id="UP001652431"/>
    </source>
</evidence>
<dbReference type="RefSeq" id="WP_227193163.1">
    <property type="nucleotide sequence ID" value="NZ_JAOQJU010000013.1"/>
</dbReference>
<dbReference type="Pfam" id="PF14907">
    <property type="entry name" value="NTP_transf_5"/>
    <property type="match status" value="1"/>
</dbReference>
<comment type="caution">
    <text evidence="1">The sequence shown here is derived from an EMBL/GenBank/DDBJ whole genome shotgun (WGS) entry which is preliminary data.</text>
</comment>